<keyword evidence="3" id="KW-0472">Membrane</keyword>
<dbReference type="SUPFAM" id="SSF53448">
    <property type="entry name" value="Nucleotide-diphospho-sugar transferases"/>
    <property type="match status" value="1"/>
</dbReference>
<gene>
    <name evidence="5" type="ORF">BN874_1500004</name>
</gene>
<dbReference type="EMBL" id="CBTK010000058">
    <property type="protein sequence ID" value="CDH44091.1"/>
    <property type="molecule type" value="Genomic_DNA"/>
</dbReference>
<reference evidence="5 6" key="1">
    <citation type="journal article" date="2014" name="ISME J.">
        <title>Candidatus Competibacter-lineage genomes retrieved from metagenomes reveal functional metabolic diversity.</title>
        <authorList>
            <person name="McIlroy S.J."/>
            <person name="Albertsen M."/>
            <person name="Andresen E.K."/>
            <person name="Saunders A.M."/>
            <person name="Kristiansen R."/>
            <person name="Stokholm-Bjerregaard M."/>
            <person name="Nielsen K.L."/>
            <person name="Nielsen P.H."/>
        </authorList>
    </citation>
    <scope>NUCLEOTIDE SEQUENCE [LARGE SCALE GENOMIC DNA]</scope>
    <source>
        <strain evidence="5 6">Run_B_J11</strain>
    </source>
</reference>
<dbReference type="CDD" id="cd02511">
    <property type="entry name" value="Beta4Glucosyltransferase"/>
    <property type="match status" value="1"/>
</dbReference>
<keyword evidence="3" id="KW-1133">Transmembrane helix</keyword>
<feature type="region of interest" description="Disordered" evidence="2">
    <location>
        <begin position="258"/>
        <end position="277"/>
    </location>
</feature>
<name>A0A7U7GAC1_9GAMM</name>
<protein>
    <submittedName>
        <fullName evidence="5">Lipopolysaccharide core biosynthesis glycosyl transferase LpsC</fullName>
        <ecNumber evidence="5">2.-.-.-</ecNumber>
    </submittedName>
</protein>
<dbReference type="GO" id="GO:0016740">
    <property type="term" value="F:transferase activity"/>
    <property type="evidence" value="ECO:0007669"/>
    <property type="project" value="UniProtKB-KW"/>
</dbReference>
<dbReference type="Gene3D" id="3.90.550.10">
    <property type="entry name" value="Spore Coat Polysaccharide Biosynthesis Protein SpsA, Chain A"/>
    <property type="match status" value="1"/>
</dbReference>
<feature type="transmembrane region" description="Helical" evidence="3">
    <location>
        <begin position="221"/>
        <end position="239"/>
    </location>
</feature>
<dbReference type="AlphaFoldDB" id="A0A7U7GAC1"/>
<proteinExistence type="inferred from homology"/>
<feature type="compositionally biased region" description="Polar residues" evidence="2">
    <location>
        <begin position="268"/>
        <end position="277"/>
    </location>
</feature>
<keyword evidence="6" id="KW-1185">Reference proteome</keyword>
<dbReference type="InterPro" id="IPR029044">
    <property type="entry name" value="Nucleotide-diphossugar_trans"/>
</dbReference>
<evidence type="ECO:0000256" key="1">
    <source>
        <dbReference type="ARBA" id="ARBA00038494"/>
    </source>
</evidence>
<feature type="transmembrane region" description="Helical" evidence="3">
    <location>
        <begin position="196"/>
        <end position="215"/>
    </location>
</feature>
<evidence type="ECO:0000313" key="5">
    <source>
        <dbReference type="EMBL" id="CDH44091.1"/>
    </source>
</evidence>
<keyword evidence="3" id="KW-0812">Transmembrane</keyword>
<evidence type="ECO:0000256" key="3">
    <source>
        <dbReference type="SAM" id="Phobius"/>
    </source>
</evidence>
<dbReference type="Pfam" id="PF00535">
    <property type="entry name" value="Glycos_transf_2"/>
    <property type="match status" value="1"/>
</dbReference>
<dbReference type="PANTHER" id="PTHR43630">
    <property type="entry name" value="POLY-BETA-1,6-N-ACETYL-D-GLUCOSAMINE SYNTHASE"/>
    <property type="match status" value="1"/>
</dbReference>
<evidence type="ECO:0000259" key="4">
    <source>
        <dbReference type="Pfam" id="PF00535"/>
    </source>
</evidence>
<dbReference type="PANTHER" id="PTHR43630:SF2">
    <property type="entry name" value="GLYCOSYLTRANSFERASE"/>
    <property type="match status" value="1"/>
</dbReference>
<dbReference type="EC" id="2.-.-.-" evidence="5"/>
<evidence type="ECO:0000313" key="6">
    <source>
        <dbReference type="Proteomes" id="UP000019184"/>
    </source>
</evidence>
<evidence type="ECO:0000256" key="2">
    <source>
        <dbReference type="SAM" id="MobiDB-lite"/>
    </source>
</evidence>
<feature type="domain" description="Glycosyltransferase 2-like" evidence="4">
    <location>
        <begin position="8"/>
        <end position="139"/>
    </location>
</feature>
<keyword evidence="5" id="KW-0808">Transferase</keyword>
<dbReference type="Proteomes" id="UP000019184">
    <property type="component" value="Unassembled WGS sequence"/>
</dbReference>
<comment type="caution">
    <text evidence="5">The sequence shown here is derived from an EMBL/GenBank/DDBJ whole genome shotgun (WGS) entry which is preliminary data.</text>
</comment>
<dbReference type="RefSeq" id="WP_230314334.1">
    <property type="nucleotide sequence ID" value="NZ_CBTK010000058.1"/>
</dbReference>
<dbReference type="InterPro" id="IPR001173">
    <property type="entry name" value="Glyco_trans_2-like"/>
</dbReference>
<accession>A0A7U7GAC1</accession>
<organism evidence="5 6">
    <name type="scientific">Candidatus Contendobacter odensis Run_B_J11</name>
    <dbReference type="NCBI Taxonomy" id="1400861"/>
    <lineage>
        <taxon>Bacteria</taxon>
        <taxon>Pseudomonadati</taxon>
        <taxon>Pseudomonadota</taxon>
        <taxon>Gammaproteobacteria</taxon>
        <taxon>Candidatus Competibacteraceae</taxon>
        <taxon>Candidatus Contendibacter</taxon>
    </lineage>
</organism>
<sequence>MIDRTQLSVFITTYNNGRTLMACLESVKWADEIVIVDSFSTDDTLAIGQRYGTQITQHEFMGYGPQKRMALAATTHDWVLLLDADEALSPDLQTEIRRLLEHKPTADGYEIPRQEQMFWRMYNPATRMNHYLRLFDKREGDIDDRPIHAAPKVQGRIARLKAPLYHYGETDIHTKVEKINAYSTGLVADKLKKQRWGIPLIMLFYPPLFFIRSYLFKRNFMNGWAGLINSVIAAFYVFLKYAKLYEHHQFAKHGTRLLPDDAPPLPSEYQSESADKP</sequence>
<comment type="similarity">
    <text evidence="1">Belongs to the glycosyltransferase 2 family. WaaE/KdtX subfamily.</text>
</comment>